<dbReference type="InterPro" id="IPR007061">
    <property type="entry name" value="MST-like"/>
</dbReference>
<accession>A0A505DAV3</accession>
<dbReference type="RefSeq" id="WP_119104505.1">
    <property type="nucleotide sequence ID" value="NZ_QXMJ01000183.1"/>
</dbReference>
<evidence type="ECO:0000313" key="2">
    <source>
        <dbReference type="Proteomes" id="UP000317378"/>
    </source>
</evidence>
<dbReference type="Proteomes" id="UP000317378">
    <property type="component" value="Unassembled WGS sequence"/>
</dbReference>
<name>A0A505DAV3_9ACTN</name>
<dbReference type="AlphaFoldDB" id="A0A505DAV3"/>
<dbReference type="OrthoDB" id="4548523at2"/>
<protein>
    <submittedName>
        <fullName evidence="1">DUF664 domain-containing protein</fullName>
    </submittedName>
</protein>
<dbReference type="EMBL" id="VCHX02000183">
    <property type="protein sequence ID" value="TPQ17768.1"/>
    <property type="molecule type" value="Genomic_DNA"/>
</dbReference>
<organism evidence="1 2">
    <name type="scientific">Streptomyces sporangiiformans</name>
    <dbReference type="NCBI Taxonomy" id="2315329"/>
    <lineage>
        <taxon>Bacteria</taxon>
        <taxon>Bacillati</taxon>
        <taxon>Actinomycetota</taxon>
        <taxon>Actinomycetes</taxon>
        <taxon>Kitasatosporales</taxon>
        <taxon>Streptomycetaceae</taxon>
        <taxon>Streptomyces</taxon>
    </lineage>
</organism>
<proteinExistence type="predicted"/>
<comment type="caution">
    <text evidence="1">The sequence shown here is derived from an EMBL/GenBank/DDBJ whole genome shotgun (WGS) entry which is preliminary data.</text>
</comment>
<dbReference type="SUPFAM" id="SSF109854">
    <property type="entry name" value="DinB/YfiT-like putative metalloenzymes"/>
    <property type="match status" value="1"/>
</dbReference>
<evidence type="ECO:0000313" key="1">
    <source>
        <dbReference type="EMBL" id="TPQ17768.1"/>
    </source>
</evidence>
<keyword evidence="2" id="KW-1185">Reference proteome</keyword>
<dbReference type="Pfam" id="PF04978">
    <property type="entry name" value="MST"/>
    <property type="match status" value="1"/>
</dbReference>
<reference evidence="1 2" key="1">
    <citation type="submission" date="2019-06" db="EMBL/GenBank/DDBJ databases">
        <title>Streptomyces sporangiiformans sp. nov., a novel actinomycete isolated from soil in Mount Song.</title>
        <authorList>
            <person name="Han L."/>
        </authorList>
    </citation>
    <scope>NUCLEOTIDE SEQUENCE [LARGE SCALE GENOMIC DNA]</scope>
    <source>
        <strain evidence="1 2">NEAU-SSA 1</strain>
    </source>
</reference>
<dbReference type="Gene3D" id="1.20.120.450">
    <property type="entry name" value="dinb family like domain"/>
    <property type="match status" value="1"/>
</dbReference>
<dbReference type="InterPro" id="IPR034660">
    <property type="entry name" value="DinB/YfiT-like"/>
</dbReference>
<sequence>MDDVGTAFAFFDGATISLRWAMIHVLEETIRHAGHLDIIRELSDGATGDHCWE</sequence>
<gene>
    <name evidence="1" type="ORF">FGD71_034440</name>
</gene>